<dbReference type="RefSeq" id="WP_064693320.1">
    <property type="nucleotide sequence ID" value="NZ_FMAJ01000003.1"/>
</dbReference>
<dbReference type="EMBL" id="FMAJ01000003">
    <property type="protein sequence ID" value="SCB58000.1"/>
    <property type="molecule type" value="Genomic_DNA"/>
</dbReference>
<dbReference type="Proteomes" id="UP000198723">
    <property type="component" value="Unassembled WGS sequence"/>
</dbReference>
<reference evidence="1 2" key="1">
    <citation type="submission" date="2016-08" db="EMBL/GenBank/DDBJ databases">
        <authorList>
            <person name="Seilhamer J.J."/>
        </authorList>
    </citation>
    <scope>NUCLEOTIDE SEQUENCE [LARGE SCALE GENOMIC DNA]</scope>
    <source>
        <strain evidence="1 2">HBR26</strain>
    </source>
</reference>
<proteinExistence type="predicted"/>
<protein>
    <submittedName>
        <fullName evidence="1">Uncharacterized protein</fullName>
    </submittedName>
</protein>
<dbReference type="AlphaFoldDB" id="A0A1C3Y0J6"/>
<evidence type="ECO:0000313" key="2">
    <source>
        <dbReference type="Proteomes" id="UP000198723"/>
    </source>
</evidence>
<evidence type="ECO:0000313" key="1">
    <source>
        <dbReference type="EMBL" id="SCB58000.1"/>
    </source>
</evidence>
<gene>
    <name evidence="1" type="ORF">GA0061105_103460</name>
</gene>
<organism evidence="1 2">
    <name type="scientific">Rhizobium aethiopicum</name>
    <dbReference type="NCBI Taxonomy" id="1138170"/>
    <lineage>
        <taxon>Bacteria</taxon>
        <taxon>Pseudomonadati</taxon>
        <taxon>Pseudomonadota</taxon>
        <taxon>Alphaproteobacteria</taxon>
        <taxon>Hyphomicrobiales</taxon>
        <taxon>Rhizobiaceae</taxon>
        <taxon>Rhizobium/Agrobacterium group</taxon>
        <taxon>Rhizobium</taxon>
    </lineage>
</organism>
<accession>A0A1C3Y0J6</accession>
<sequence>MATSPVFQQAGDRFAVDTFADVISAETFADVRQSGHSGLLRRVMNIFRVRSANHTSLDIEAAPDCRKRDLGFMDGRNPRRGDRFPL</sequence>
<dbReference type="STRING" id="1138170.GA0061105_103460"/>
<name>A0A1C3Y0J6_9HYPH</name>